<dbReference type="PROSITE" id="PS00194">
    <property type="entry name" value="THIOREDOXIN_1"/>
    <property type="match status" value="1"/>
</dbReference>
<feature type="domain" description="Thioredoxin" evidence="3">
    <location>
        <begin position="35"/>
        <end position="79"/>
    </location>
</feature>
<feature type="signal peptide" evidence="2">
    <location>
        <begin position="1"/>
        <end position="25"/>
    </location>
</feature>
<evidence type="ECO:0000256" key="1">
    <source>
        <dbReference type="ARBA" id="ARBA00006347"/>
    </source>
</evidence>
<proteinExistence type="inferred from homology"/>
<dbReference type="GO" id="GO:0006457">
    <property type="term" value="P:protein folding"/>
    <property type="evidence" value="ECO:0007669"/>
    <property type="project" value="TreeGrafter"/>
</dbReference>
<evidence type="ECO:0000313" key="5">
    <source>
        <dbReference type="Proteomes" id="UP000811246"/>
    </source>
</evidence>
<dbReference type="AlphaFoldDB" id="A0A922EAV4"/>
<dbReference type="CDD" id="cd02961">
    <property type="entry name" value="PDI_a_family"/>
    <property type="match status" value="1"/>
</dbReference>
<evidence type="ECO:0000256" key="2">
    <source>
        <dbReference type="SAM" id="SignalP"/>
    </source>
</evidence>
<feature type="chain" id="PRO_5037456292" description="Thioredoxin domain-containing protein" evidence="2">
    <location>
        <begin position="26"/>
        <end position="81"/>
    </location>
</feature>
<dbReference type="EMBL" id="CM031832">
    <property type="protein sequence ID" value="KAG6699267.1"/>
    <property type="molecule type" value="Genomic_DNA"/>
</dbReference>
<dbReference type="InterPro" id="IPR013766">
    <property type="entry name" value="Thioredoxin_domain"/>
</dbReference>
<protein>
    <recommendedName>
        <fullName evidence="3">Thioredoxin domain-containing protein</fullName>
    </recommendedName>
</protein>
<dbReference type="Pfam" id="PF00085">
    <property type="entry name" value="Thioredoxin"/>
    <property type="match status" value="1"/>
</dbReference>
<evidence type="ECO:0000313" key="4">
    <source>
        <dbReference type="EMBL" id="KAG6699267.1"/>
    </source>
</evidence>
<comment type="caution">
    <text evidence="4">The sequence shown here is derived from an EMBL/GenBank/DDBJ whole genome shotgun (WGS) entry which is preliminary data.</text>
</comment>
<dbReference type="PANTHER" id="PTHR18929">
    <property type="entry name" value="PROTEIN DISULFIDE ISOMERASE"/>
    <property type="match status" value="1"/>
</dbReference>
<dbReference type="InterPro" id="IPR017937">
    <property type="entry name" value="Thioredoxin_CS"/>
</dbReference>
<keyword evidence="2" id="KW-0732">Signal</keyword>
<organism evidence="4 5">
    <name type="scientific">Carya illinoinensis</name>
    <name type="common">Pecan</name>
    <dbReference type="NCBI Taxonomy" id="32201"/>
    <lineage>
        <taxon>Eukaryota</taxon>
        <taxon>Viridiplantae</taxon>
        <taxon>Streptophyta</taxon>
        <taxon>Embryophyta</taxon>
        <taxon>Tracheophyta</taxon>
        <taxon>Spermatophyta</taxon>
        <taxon>Magnoliopsida</taxon>
        <taxon>eudicotyledons</taxon>
        <taxon>Gunneridae</taxon>
        <taxon>Pentapetalae</taxon>
        <taxon>rosids</taxon>
        <taxon>fabids</taxon>
        <taxon>Fagales</taxon>
        <taxon>Juglandaceae</taxon>
        <taxon>Carya</taxon>
    </lineage>
</organism>
<dbReference type="Proteomes" id="UP000811246">
    <property type="component" value="Chromosome 8"/>
</dbReference>
<reference evidence="4" key="1">
    <citation type="submission" date="2021-01" db="EMBL/GenBank/DDBJ databases">
        <authorList>
            <person name="Lovell J.T."/>
            <person name="Bentley N."/>
            <person name="Bhattarai G."/>
            <person name="Jenkins J.W."/>
            <person name="Sreedasyam A."/>
            <person name="Alarcon Y."/>
            <person name="Bock C."/>
            <person name="Boston L."/>
            <person name="Carlson J."/>
            <person name="Cervantes K."/>
            <person name="Clermont K."/>
            <person name="Krom N."/>
            <person name="Kubenka K."/>
            <person name="Mamidi S."/>
            <person name="Mattison C."/>
            <person name="Monteros M."/>
            <person name="Pisani C."/>
            <person name="Plott C."/>
            <person name="Rajasekar S."/>
            <person name="Rhein H.S."/>
            <person name="Rohla C."/>
            <person name="Song M."/>
            <person name="Hilaire R.S."/>
            <person name="Shu S."/>
            <person name="Wells L."/>
            <person name="Wang X."/>
            <person name="Webber J."/>
            <person name="Heerema R.J."/>
            <person name="Klein P."/>
            <person name="Conner P."/>
            <person name="Grauke L."/>
            <person name="Grimwood J."/>
            <person name="Schmutz J."/>
            <person name="Randall J.J."/>
        </authorList>
    </citation>
    <scope>NUCLEOTIDE SEQUENCE</scope>
    <source>
        <tissue evidence="4">Leaf</tissue>
    </source>
</reference>
<dbReference type="GO" id="GO:0003756">
    <property type="term" value="F:protein disulfide isomerase activity"/>
    <property type="evidence" value="ECO:0007669"/>
    <property type="project" value="TreeGrafter"/>
</dbReference>
<gene>
    <name evidence="4" type="ORF">I3842_08G059600</name>
</gene>
<dbReference type="GO" id="GO:0005783">
    <property type="term" value="C:endoplasmic reticulum"/>
    <property type="evidence" value="ECO:0007669"/>
    <property type="project" value="TreeGrafter"/>
</dbReference>
<dbReference type="PANTHER" id="PTHR18929:SF218">
    <property type="entry name" value="PROTEIN DISULFIDE-ISOMERASE 5-2"/>
    <property type="match status" value="1"/>
</dbReference>
<evidence type="ECO:0000259" key="3">
    <source>
        <dbReference type="Pfam" id="PF00085"/>
    </source>
</evidence>
<name>A0A922EAV4_CARIL</name>
<accession>A0A922EAV4</accession>
<comment type="similarity">
    <text evidence="1">Belongs to the protein disulfide isomerase family.</text>
</comment>
<dbReference type="GO" id="GO:0034976">
    <property type="term" value="P:response to endoplasmic reticulum stress"/>
    <property type="evidence" value="ECO:0007669"/>
    <property type="project" value="TreeGrafter"/>
</dbReference>
<sequence length="81" mass="8931">MTNRVSTMLLCSLVAIIPLLYSVDAEQSLSANGKVLELDESNFDLAISAFDFILVDFYAPWCGHCKRLSPQLDEAAPHFPA</sequence>